<dbReference type="GO" id="GO:0015293">
    <property type="term" value="F:symporter activity"/>
    <property type="evidence" value="ECO:0007669"/>
    <property type="project" value="UniProtKB-KW"/>
</dbReference>
<name>A0A2T5G1T7_9SPHN</name>
<dbReference type="InterPro" id="IPR001991">
    <property type="entry name" value="Na-dicarboxylate_symporter"/>
</dbReference>
<dbReference type="PANTHER" id="PTHR42865:SF7">
    <property type="entry name" value="PROTON_GLUTAMATE-ASPARTATE SYMPORTER"/>
    <property type="match status" value="1"/>
</dbReference>
<keyword evidence="5 8" id="KW-1133">Transmembrane helix</keyword>
<dbReference type="PRINTS" id="PR00173">
    <property type="entry name" value="EDTRNSPORT"/>
</dbReference>
<comment type="caution">
    <text evidence="9">The sequence shown here is derived from an EMBL/GenBank/DDBJ whole genome shotgun (WGS) entry which is preliminary data.</text>
</comment>
<evidence type="ECO:0000256" key="5">
    <source>
        <dbReference type="ARBA" id="ARBA00022989"/>
    </source>
</evidence>
<evidence type="ECO:0000256" key="8">
    <source>
        <dbReference type="SAM" id="Phobius"/>
    </source>
</evidence>
<feature type="transmembrane region" description="Helical" evidence="8">
    <location>
        <begin position="222"/>
        <end position="243"/>
    </location>
</feature>
<keyword evidence="2" id="KW-0813">Transport</keyword>
<evidence type="ECO:0000256" key="7">
    <source>
        <dbReference type="SAM" id="MobiDB-lite"/>
    </source>
</evidence>
<keyword evidence="6 8" id="KW-0472">Membrane</keyword>
<sequence>MSRSTIILAALVAGLLAGTILSAVQMPLTENIISIAEPVGRLWLGALRMTLVPLVFALVVMGIASAASTAATGGLAARALAIFALLLVVAASIAAIMTPALLALSPPPEQAIETLRAAGHGRAEVPALPPPAEWIVGLIPDNPVRAAADGAMLQLVLFALVFGFAATRIPQERRIALVELFQSVADTMMVIIGWVLWIASIGVFALALSVGATSGFAAAGALAHYIAIVSAVCLAIMMLAYPIARLVGRVPLGRFARALAPAQAVAASTQSSLASLPAMIEGAERGLGIPGRVAGLVLPLAVSLFRMTSPAGNLAVAIYLAHLYNVPVGPMQLVAAVLVAAIVSLAVVGVASQVSFFAGAAPVCIAIGAPIEPLALLIAVESIPDIFRTVGNVSADLAVTSVLARSDAETMAKHGRAGALDEATPAGPSHLSTM</sequence>
<keyword evidence="10" id="KW-1185">Reference proteome</keyword>
<comment type="subcellular location">
    <subcellularLocation>
        <location evidence="1">Cell membrane</location>
        <topology evidence="1">Multi-pass membrane protein</topology>
    </subcellularLocation>
</comment>
<reference evidence="9 10" key="1">
    <citation type="submission" date="2017-09" db="EMBL/GenBank/DDBJ databases">
        <title>Sphingomonas panjinensis sp.nov., isolated from oil-contaminated soil.</title>
        <authorList>
            <person name="Wang L."/>
            <person name="Chen L."/>
        </authorList>
    </citation>
    <scope>NUCLEOTIDE SEQUENCE [LARGE SCALE GENOMIC DNA]</scope>
    <source>
        <strain evidence="9 10">FW-11</strain>
    </source>
</reference>
<feature type="transmembrane region" description="Helical" evidence="8">
    <location>
        <begin position="151"/>
        <end position="169"/>
    </location>
</feature>
<dbReference type="RefSeq" id="WP_107966351.1">
    <property type="nucleotide sequence ID" value="NZ_NWBU01000004.1"/>
</dbReference>
<feature type="transmembrane region" description="Helical" evidence="8">
    <location>
        <begin position="357"/>
        <end position="380"/>
    </location>
</feature>
<dbReference type="Gene3D" id="1.10.3860.10">
    <property type="entry name" value="Sodium:dicarboxylate symporter"/>
    <property type="match status" value="1"/>
</dbReference>
<dbReference type="AlphaFoldDB" id="A0A2T5G1T7"/>
<feature type="region of interest" description="Disordered" evidence="7">
    <location>
        <begin position="414"/>
        <end position="434"/>
    </location>
</feature>
<dbReference type="GO" id="GO:0005886">
    <property type="term" value="C:plasma membrane"/>
    <property type="evidence" value="ECO:0007669"/>
    <property type="project" value="UniProtKB-SubCell"/>
</dbReference>
<evidence type="ECO:0000256" key="4">
    <source>
        <dbReference type="ARBA" id="ARBA00022692"/>
    </source>
</evidence>
<feature type="transmembrane region" description="Helical" evidence="8">
    <location>
        <begin position="190"/>
        <end position="210"/>
    </location>
</feature>
<proteinExistence type="predicted"/>
<dbReference type="InterPro" id="IPR036458">
    <property type="entry name" value="Na:dicarbo_symporter_sf"/>
</dbReference>
<dbReference type="PANTHER" id="PTHR42865">
    <property type="entry name" value="PROTON/GLUTAMATE-ASPARTATE SYMPORTER"/>
    <property type="match status" value="1"/>
</dbReference>
<feature type="transmembrane region" description="Helical" evidence="8">
    <location>
        <begin position="296"/>
        <end position="321"/>
    </location>
</feature>
<keyword evidence="4 8" id="KW-0812">Transmembrane</keyword>
<dbReference type="Proteomes" id="UP000244162">
    <property type="component" value="Unassembled WGS sequence"/>
</dbReference>
<accession>A0A2T5G1T7</accession>
<evidence type="ECO:0000256" key="3">
    <source>
        <dbReference type="ARBA" id="ARBA00022475"/>
    </source>
</evidence>
<evidence type="ECO:0000256" key="2">
    <source>
        <dbReference type="ARBA" id="ARBA00022448"/>
    </source>
</evidence>
<dbReference type="SUPFAM" id="SSF118215">
    <property type="entry name" value="Proton glutamate symport protein"/>
    <property type="match status" value="1"/>
</dbReference>
<evidence type="ECO:0000256" key="1">
    <source>
        <dbReference type="ARBA" id="ARBA00004651"/>
    </source>
</evidence>
<feature type="transmembrane region" description="Helical" evidence="8">
    <location>
        <begin position="333"/>
        <end position="351"/>
    </location>
</feature>
<organism evidence="9 10">
    <name type="scientific">Sphingomonas oleivorans</name>
    <dbReference type="NCBI Taxonomy" id="1735121"/>
    <lineage>
        <taxon>Bacteria</taxon>
        <taxon>Pseudomonadati</taxon>
        <taxon>Pseudomonadota</taxon>
        <taxon>Alphaproteobacteria</taxon>
        <taxon>Sphingomonadales</taxon>
        <taxon>Sphingomonadaceae</taxon>
        <taxon>Sphingomonas</taxon>
    </lineage>
</organism>
<dbReference type="EMBL" id="NWBU01000004">
    <property type="protein sequence ID" value="PTQ13117.1"/>
    <property type="molecule type" value="Genomic_DNA"/>
</dbReference>
<evidence type="ECO:0000256" key="6">
    <source>
        <dbReference type="ARBA" id="ARBA00023136"/>
    </source>
</evidence>
<evidence type="ECO:0000313" key="9">
    <source>
        <dbReference type="EMBL" id="PTQ13117.1"/>
    </source>
</evidence>
<feature type="transmembrane region" description="Helical" evidence="8">
    <location>
        <begin position="79"/>
        <end position="102"/>
    </location>
</feature>
<dbReference type="OrthoDB" id="9766690at2"/>
<evidence type="ECO:0000313" key="10">
    <source>
        <dbReference type="Proteomes" id="UP000244162"/>
    </source>
</evidence>
<dbReference type="Pfam" id="PF00375">
    <property type="entry name" value="SDF"/>
    <property type="match status" value="1"/>
</dbReference>
<protein>
    <submittedName>
        <fullName evidence="9">Dicarboxylate/amino acid:cation symporter</fullName>
    </submittedName>
</protein>
<feature type="transmembrane region" description="Helical" evidence="8">
    <location>
        <begin position="46"/>
        <end position="67"/>
    </location>
</feature>
<keyword evidence="3" id="KW-1003">Cell membrane</keyword>
<gene>
    <name evidence="9" type="ORF">CLG96_03020</name>
</gene>